<keyword evidence="6" id="KW-0067">ATP-binding</keyword>
<proteinExistence type="inferred from homology"/>
<reference evidence="9" key="2">
    <citation type="submission" date="2023-04" db="EMBL/GenBank/DDBJ databases">
        <authorList>
            <person name="Bruccoleri R.E."/>
            <person name="Oakeley E.J."/>
            <person name="Faust A.-M."/>
            <person name="Dessus-Babus S."/>
            <person name="Altorfer M."/>
            <person name="Burckhardt D."/>
            <person name="Oertli M."/>
            <person name="Naumann U."/>
            <person name="Petersen F."/>
            <person name="Wong J."/>
        </authorList>
    </citation>
    <scope>NUCLEOTIDE SEQUENCE</scope>
    <source>
        <strain evidence="9">GSM-AAB239-AS_SAM_17_03QT</strain>
        <tissue evidence="9">Leaf</tissue>
    </source>
</reference>
<dbReference type="Pfam" id="PF18052">
    <property type="entry name" value="Rx_N"/>
    <property type="match status" value="1"/>
</dbReference>
<reference evidence="9" key="1">
    <citation type="journal article" date="2023" name="GigaByte">
        <title>Genome assembly of the bearded iris, Iris pallida Lam.</title>
        <authorList>
            <person name="Bruccoleri R.E."/>
            <person name="Oakeley E.J."/>
            <person name="Faust A.M.E."/>
            <person name="Altorfer M."/>
            <person name="Dessus-Babus S."/>
            <person name="Burckhardt D."/>
            <person name="Oertli M."/>
            <person name="Naumann U."/>
            <person name="Petersen F."/>
            <person name="Wong J."/>
        </authorList>
    </citation>
    <scope>NUCLEOTIDE SEQUENCE</scope>
    <source>
        <strain evidence="9">GSM-AAB239-AS_SAM_17_03QT</strain>
    </source>
</reference>
<keyword evidence="3" id="KW-0677">Repeat</keyword>
<sequence>MAEAAITLKSVASAMFPIIVKLADGYLGGGVSADMMRDLKVITIPKIAVAIEAAETIPADLLRPWLMELKAAAYEAEDVLDEFEFRRIEDQVSPYLRLPHIADPLRKFRIKAKKFLGPVSLRTKLRSKLENLEKVAARVDEFIKLLIVHNDFKNTNPSMSSSCGMASLQSATMNQHVTASSVPGVVFGRDRERDNLINMLTSSYANELESSHCSWRVPVHAIYGIGGSGKTTLAQYIFNDPRIVNHFGDSRMWIHVSHRFDVLEITRKMIESATRGECPRIESLDTLQAKLKEIFSRSNNQMFLVLDDLWCDEPTDRVQLEKLLLPLREVGYKGSRVLLTTRTERVALLLGAKYIMPLKELEPEDCWSILKHYALGDARKATENAELAKVGEKIVEKLKNSPLAAKMVGIQLENKVHVGAWISVLNSDMLMNTRNVLLWSFKQLPPHLQRCFSFCSLYPKSMIFTHYATHYMSSRILVVFMCL</sequence>
<keyword evidence="2" id="KW-0433">Leucine-rich repeat</keyword>
<name>A0AAX6EY04_IRIPA</name>
<dbReference type="GO" id="GO:0043531">
    <property type="term" value="F:ADP binding"/>
    <property type="evidence" value="ECO:0007669"/>
    <property type="project" value="InterPro"/>
</dbReference>
<evidence type="ECO:0000256" key="6">
    <source>
        <dbReference type="ARBA" id="ARBA00022840"/>
    </source>
</evidence>
<dbReference type="PANTHER" id="PTHR36766:SF30">
    <property type="entry name" value="TIR-NBS TYPE DISEASE RESISTANCE PROTEIN-RELATED"/>
    <property type="match status" value="1"/>
</dbReference>
<evidence type="ECO:0000313" key="9">
    <source>
        <dbReference type="EMBL" id="KAJ6809042.1"/>
    </source>
</evidence>
<dbReference type="InterPro" id="IPR002182">
    <property type="entry name" value="NB-ARC"/>
</dbReference>
<evidence type="ECO:0000256" key="5">
    <source>
        <dbReference type="ARBA" id="ARBA00022821"/>
    </source>
</evidence>
<keyword evidence="10" id="KW-1185">Reference proteome</keyword>
<evidence type="ECO:0000256" key="2">
    <source>
        <dbReference type="ARBA" id="ARBA00022614"/>
    </source>
</evidence>
<dbReference type="Gene3D" id="3.40.50.300">
    <property type="entry name" value="P-loop containing nucleotide triphosphate hydrolases"/>
    <property type="match status" value="1"/>
</dbReference>
<dbReference type="EMBL" id="JANAVB010033217">
    <property type="protein sequence ID" value="KAJ6809042.1"/>
    <property type="molecule type" value="Genomic_DNA"/>
</dbReference>
<organism evidence="9 10">
    <name type="scientific">Iris pallida</name>
    <name type="common">Sweet iris</name>
    <dbReference type="NCBI Taxonomy" id="29817"/>
    <lineage>
        <taxon>Eukaryota</taxon>
        <taxon>Viridiplantae</taxon>
        <taxon>Streptophyta</taxon>
        <taxon>Embryophyta</taxon>
        <taxon>Tracheophyta</taxon>
        <taxon>Spermatophyta</taxon>
        <taxon>Magnoliopsida</taxon>
        <taxon>Liliopsida</taxon>
        <taxon>Asparagales</taxon>
        <taxon>Iridaceae</taxon>
        <taxon>Iridoideae</taxon>
        <taxon>Irideae</taxon>
        <taxon>Iris</taxon>
    </lineage>
</organism>
<dbReference type="PANTHER" id="PTHR36766">
    <property type="entry name" value="PLANT BROAD-SPECTRUM MILDEW RESISTANCE PROTEIN RPW8"/>
    <property type="match status" value="1"/>
</dbReference>
<evidence type="ECO:0000313" key="10">
    <source>
        <dbReference type="Proteomes" id="UP001140949"/>
    </source>
</evidence>
<evidence type="ECO:0000256" key="4">
    <source>
        <dbReference type="ARBA" id="ARBA00022741"/>
    </source>
</evidence>
<dbReference type="Gene3D" id="1.10.8.430">
    <property type="entry name" value="Helical domain of apoptotic protease-activating factors"/>
    <property type="match status" value="1"/>
</dbReference>
<dbReference type="SUPFAM" id="SSF52540">
    <property type="entry name" value="P-loop containing nucleoside triphosphate hydrolases"/>
    <property type="match status" value="1"/>
</dbReference>
<evidence type="ECO:0000256" key="3">
    <source>
        <dbReference type="ARBA" id="ARBA00022737"/>
    </source>
</evidence>
<dbReference type="Proteomes" id="UP001140949">
    <property type="component" value="Unassembled WGS sequence"/>
</dbReference>
<accession>A0AAX6EY04</accession>
<dbReference type="InterPro" id="IPR042197">
    <property type="entry name" value="Apaf_helical"/>
</dbReference>
<dbReference type="Gene3D" id="1.20.5.4130">
    <property type="match status" value="1"/>
</dbReference>
<evidence type="ECO:0000259" key="8">
    <source>
        <dbReference type="Pfam" id="PF18052"/>
    </source>
</evidence>
<feature type="domain" description="NB-ARC" evidence="7">
    <location>
        <begin position="219"/>
        <end position="375"/>
    </location>
</feature>
<comment type="similarity">
    <text evidence="1">Belongs to the disease resistance NB-LRR family.</text>
</comment>
<dbReference type="AlphaFoldDB" id="A0AAX6EY04"/>
<feature type="domain" description="Disease resistance N-terminal" evidence="8">
    <location>
        <begin position="59"/>
        <end position="92"/>
    </location>
</feature>
<evidence type="ECO:0000259" key="7">
    <source>
        <dbReference type="Pfam" id="PF00931"/>
    </source>
</evidence>
<dbReference type="InterPro" id="IPR041118">
    <property type="entry name" value="Rx_N"/>
</dbReference>
<dbReference type="GO" id="GO:0006952">
    <property type="term" value="P:defense response"/>
    <property type="evidence" value="ECO:0007669"/>
    <property type="project" value="UniProtKB-KW"/>
</dbReference>
<gene>
    <name evidence="9" type="ORF">M6B38_164205</name>
</gene>
<dbReference type="GO" id="GO:0005524">
    <property type="term" value="F:ATP binding"/>
    <property type="evidence" value="ECO:0007669"/>
    <property type="project" value="UniProtKB-KW"/>
</dbReference>
<evidence type="ECO:0000256" key="1">
    <source>
        <dbReference type="ARBA" id="ARBA00008894"/>
    </source>
</evidence>
<keyword evidence="4" id="KW-0547">Nucleotide-binding</keyword>
<dbReference type="InterPro" id="IPR027417">
    <property type="entry name" value="P-loop_NTPase"/>
</dbReference>
<comment type="caution">
    <text evidence="9">The sequence shown here is derived from an EMBL/GenBank/DDBJ whole genome shotgun (WGS) entry which is preliminary data.</text>
</comment>
<dbReference type="PRINTS" id="PR00364">
    <property type="entry name" value="DISEASERSIST"/>
</dbReference>
<protein>
    <submittedName>
        <fullName evidence="9">Disease resistance protein RGA2 isoform X2</fullName>
    </submittedName>
</protein>
<keyword evidence="5" id="KW-0611">Plant defense</keyword>
<dbReference type="Pfam" id="PF00931">
    <property type="entry name" value="NB-ARC"/>
    <property type="match status" value="1"/>
</dbReference>